<organism evidence="1 2">
    <name type="scientific">Robinsoniella peoriensis</name>
    <dbReference type="NCBI Taxonomy" id="180332"/>
    <lineage>
        <taxon>Bacteria</taxon>
        <taxon>Bacillati</taxon>
        <taxon>Bacillota</taxon>
        <taxon>Clostridia</taxon>
        <taxon>Lachnospirales</taxon>
        <taxon>Lachnospiraceae</taxon>
        <taxon>Robinsoniella</taxon>
    </lineage>
</organism>
<proteinExistence type="predicted"/>
<accession>A0A4U8Q7X1</accession>
<dbReference type="Proteomes" id="UP000306509">
    <property type="component" value="Unassembled WGS sequence"/>
</dbReference>
<keyword evidence="2" id="KW-1185">Reference proteome</keyword>
<comment type="caution">
    <text evidence="1">The sequence shown here is derived from an EMBL/GenBank/DDBJ whole genome shotgun (WGS) entry which is preliminary data.</text>
</comment>
<evidence type="ECO:0000313" key="2">
    <source>
        <dbReference type="Proteomes" id="UP000306509"/>
    </source>
</evidence>
<gene>
    <name evidence="1" type="ORF">DSM106044_02237</name>
</gene>
<dbReference type="AlphaFoldDB" id="A0A4U8Q7X1"/>
<name>A0A4U8Q7X1_9FIRM</name>
<sequence>MEMAMHSEVLNRFAGLPKQEQEKIINGARNINSHDAMRSYVENIFNNGMQ</sequence>
<reference evidence="1 2" key="1">
    <citation type="journal article" date="2019" name="Anaerobe">
        <title>Detection of Robinsoniella peoriensis in multiple bone samples of a trauma patient.</title>
        <authorList>
            <person name="Schrottner P."/>
            <person name="Hartwich K."/>
            <person name="Bunk B."/>
            <person name="Schober I."/>
            <person name="Helbig S."/>
            <person name="Rudolph W.W."/>
            <person name="Gunzer F."/>
        </authorList>
    </citation>
    <scope>NUCLEOTIDE SEQUENCE [LARGE SCALE GENOMIC DNA]</scope>
    <source>
        <strain evidence="1 2">DSM 106044</strain>
    </source>
</reference>
<evidence type="ECO:0000313" key="1">
    <source>
        <dbReference type="EMBL" id="TLD01035.1"/>
    </source>
</evidence>
<protein>
    <submittedName>
        <fullName evidence="1">Uncharacterized protein</fullName>
    </submittedName>
</protein>
<dbReference type="EMBL" id="QGQD01000045">
    <property type="protein sequence ID" value="TLD01035.1"/>
    <property type="molecule type" value="Genomic_DNA"/>
</dbReference>